<gene>
    <name evidence="1" type="ORF">E9998_21250</name>
</gene>
<comment type="caution">
    <text evidence="1">The sequence shown here is derived from an EMBL/GenBank/DDBJ whole genome shotgun (WGS) entry which is preliminary data.</text>
</comment>
<proteinExistence type="predicted"/>
<evidence type="ECO:0000313" key="1">
    <source>
        <dbReference type="EMBL" id="THV24355.1"/>
    </source>
</evidence>
<dbReference type="Proteomes" id="UP000305792">
    <property type="component" value="Unassembled WGS sequence"/>
</dbReference>
<accession>A0A4S8P4R4</accession>
<dbReference type="OrthoDB" id="5191419at2"/>
<sequence length="98" mass="11226">MTLRFIDRLPVIGTGVVDEHELCFAWVWHQPSLRVTFAAAERPLLGQVTHLDGLARLVPAADNLAWLRQDDPARTRAVLDHAITLWRRKEQLFRDCDG</sequence>
<evidence type="ECO:0000313" key="2">
    <source>
        <dbReference type="Proteomes" id="UP000305792"/>
    </source>
</evidence>
<protein>
    <submittedName>
        <fullName evidence="1">Uncharacterized protein</fullName>
    </submittedName>
</protein>
<reference evidence="1 2" key="1">
    <citation type="journal article" date="2018" name="Int. J. Syst. Evol. Microbiol.">
        <title>Glycomyces paridis sp. nov., isolated from the medicinal plant Paris polyphylla.</title>
        <authorList>
            <person name="Fang X.M."/>
            <person name="Bai J.L."/>
            <person name="Su J."/>
            <person name="Zhao L.L."/>
            <person name="Liu H.Y."/>
            <person name="Ma B.P."/>
            <person name="Zhang Y.Q."/>
            <person name="Yu L.Y."/>
        </authorList>
    </citation>
    <scope>NUCLEOTIDE SEQUENCE [LARGE SCALE GENOMIC DNA]</scope>
    <source>
        <strain evidence="1 2">CPCC 204357</strain>
    </source>
</reference>
<dbReference type="RefSeq" id="WP_136531706.1">
    <property type="nucleotide sequence ID" value="NZ_STGX01000019.1"/>
</dbReference>
<organism evidence="1 2">
    <name type="scientific">Glycomyces paridis</name>
    <dbReference type="NCBI Taxonomy" id="2126555"/>
    <lineage>
        <taxon>Bacteria</taxon>
        <taxon>Bacillati</taxon>
        <taxon>Actinomycetota</taxon>
        <taxon>Actinomycetes</taxon>
        <taxon>Glycomycetales</taxon>
        <taxon>Glycomycetaceae</taxon>
        <taxon>Glycomyces</taxon>
    </lineage>
</organism>
<name>A0A4S8P4R4_9ACTN</name>
<dbReference type="AlphaFoldDB" id="A0A4S8P4R4"/>
<dbReference type="EMBL" id="STGX01000019">
    <property type="protein sequence ID" value="THV24355.1"/>
    <property type="molecule type" value="Genomic_DNA"/>
</dbReference>
<keyword evidence="2" id="KW-1185">Reference proteome</keyword>